<protein>
    <submittedName>
        <fullName evidence="1">Uncharacterized protein</fullName>
    </submittedName>
</protein>
<proteinExistence type="predicted"/>
<reference evidence="1" key="1">
    <citation type="submission" date="2014-12" db="EMBL/GenBank/DDBJ databases">
        <title>Insight into the proteome of Arion vulgaris.</title>
        <authorList>
            <person name="Aradska J."/>
            <person name="Bulat T."/>
            <person name="Smidak R."/>
            <person name="Sarate P."/>
            <person name="Gangsoo J."/>
            <person name="Sialana F."/>
            <person name="Bilban M."/>
            <person name="Lubec G."/>
        </authorList>
    </citation>
    <scope>NUCLEOTIDE SEQUENCE</scope>
    <source>
        <tissue evidence="1">Skin</tissue>
    </source>
</reference>
<organism evidence="1">
    <name type="scientific">Arion vulgaris</name>
    <dbReference type="NCBI Taxonomy" id="1028688"/>
    <lineage>
        <taxon>Eukaryota</taxon>
        <taxon>Metazoa</taxon>
        <taxon>Spiralia</taxon>
        <taxon>Lophotrochozoa</taxon>
        <taxon>Mollusca</taxon>
        <taxon>Gastropoda</taxon>
        <taxon>Heterobranchia</taxon>
        <taxon>Euthyneura</taxon>
        <taxon>Panpulmonata</taxon>
        <taxon>Eupulmonata</taxon>
        <taxon>Stylommatophora</taxon>
        <taxon>Helicina</taxon>
        <taxon>Arionoidea</taxon>
        <taxon>Arionidae</taxon>
        <taxon>Arion</taxon>
    </lineage>
</organism>
<evidence type="ECO:0000313" key="1">
    <source>
        <dbReference type="EMBL" id="CEK95715.1"/>
    </source>
</evidence>
<dbReference type="EMBL" id="HACG01048850">
    <property type="protein sequence ID" value="CEK95715.1"/>
    <property type="molecule type" value="Transcribed_RNA"/>
</dbReference>
<accession>A0A0B7BU68</accession>
<feature type="non-terminal residue" evidence="1">
    <location>
        <position position="79"/>
    </location>
</feature>
<name>A0A0B7BU68_9EUPU</name>
<feature type="non-terminal residue" evidence="1">
    <location>
        <position position="1"/>
    </location>
</feature>
<dbReference type="AlphaFoldDB" id="A0A0B7BU68"/>
<sequence>AILEGKNDSVKEHHLILLQELKKLKEELLALTPVMRHILCRDLGKQYLDKLNASQLNGAKAFLQDKSLLVTAKDDQTLN</sequence>
<gene>
    <name evidence="1" type="primary">ORF208419</name>
</gene>